<keyword evidence="1" id="KW-0812">Transmembrane</keyword>
<reference evidence="4" key="1">
    <citation type="submission" date="2016-10" db="EMBL/GenBank/DDBJ databases">
        <authorList>
            <person name="Varghese N."/>
            <person name="Submissions S."/>
        </authorList>
    </citation>
    <scope>NUCLEOTIDE SEQUENCE [LARGE SCALE GENOMIC DNA]</scope>
    <source>
        <strain evidence="4">DSM 20524</strain>
    </source>
</reference>
<keyword evidence="1" id="KW-1133">Transmembrane helix</keyword>
<evidence type="ECO:0000313" key="4">
    <source>
        <dbReference type="Proteomes" id="UP000198929"/>
    </source>
</evidence>
<evidence type="ECO:0000256" key="1">
    <source>
        <dbReference type="SAM" id="Phobius"/>
    </source>
</evidence>
<accession>A0A1H9TUJ2</accession>
<keyword evidence="1" id="KW-0472">Membrane</keyword>
<dbReference type="Pfam" id="PF13490">
    <property type="entry name" value="zf-HC2"/>
    <property type="match status" value="1"/>
</dbReference>
<feature type="transmembrane region" description="Helical" evidence="1">
    <location>
        <begin position="138"/>
        <end position="158"/>
    </location>
</feature>
<dbReference type="STRING" id="1121357.SAMN05661109_01562"/>
<evidence type="ECO:0000313" key="3">
    <source>
        <dbReference type="EMBL" id="SES00786.1"/>
    </source>
</evidence>
<dbReference type="AlphaFoldDB" id="A0A1H9TUJ2"/>
<organism evidence="3 4">
    <name type="scientific">Corynebacterium cystitidis DSM 20524</name>
    <dbReference type="NCBI Taxonomy" id="1121357"/>
    <lineage>
        <taxon>Bacteria</taxon>
        <taxon>Bacillati</taxon>
        <taxon>Actinomycetota</taxon>
        <taxon>Actinomycetes</taxon>
        <taxon>Mycobacteriales</taxon>
        <taxon>Corynebacteriaceae</taxon>
        <taxon>Corynebacterium</taxon>
    </lineage>
</organism>
<dbReference type="InterPro" id="IPR027383">
    <property type="entry name" value="Znf_put"/>
</dbReference>
<feature type="transmembrane region" description="Helical" evidence="1">
    <location>
        <begin position="88"/>
        <end position="109"/>
    </location>
</feature>
<proteinExistence type="predicted"/>
<protein>
    <submittedName>
        <fullName evidence="3">Predicted anti-sigma-YlaC factor YlaD, contains Zn-finger domain</fullName>
    </submittedName>
</protein>
<feature type="domain" description="Putative zinc-finger" evidence="2">
    <location>
        <begin position="6"/>
        <end position="37"/>
    </location>
</feature>
<gene>
    <name evidence="3" type="ORF">SAMN05661109_01562</name>
</gene>
<dbReference type="RefSeq" id="WP_092258637.1">
    <property type="nucleotide sequence ID" value="NZ_CP047199.1"/>
</dbReference>
<keyword evidence="4" id="KW-1185">Reference proteome</keyword>
<dbReference type="EMBL" id="FOGQ01000006">
    <property type="protein sequence ID" value="SES00786.1"/>
    <property type="molecule type" value="Genomic_DNA"/>
</dbReference>
<evidence type="ECO:0000259" key="2">
    <source>
        <dbReference type="Pfam" id="PF13490"/>
    </source>
</evidence>
<feature type="transmembrane region" description="Helical" evidence="1">
    <location>
        <begin position="194"/>
        <end position="212"/>
    </location>
</feature>
<dbReference type="Proteomes" id="UP000198929">
    <property type="component" value="Unassembled WGS sequence"/>
</dbReference>
<sequence length="231" mass="24916">MVDHGEIQQALSARIDGEPTGLDDAVVDAHVANCAQCKAYWDKALSLSQTLAFVDVDGGMAPPKDLTDSIMAGVEPEWRRFARRRHMALLLGRLGLVALGLWTLVWALITVVQSGPFLGTTTANGVLDPVADPHTGALLLQAASVQFGFALALLLCAWRPSQIPGVTMIAGSVFAFTLGFAVRDYLILGDADNWGDMGVLFLSCVVLVWTWIADRGGELRRMWRTLNAQPA</sequence>
<name>A0A1H9TUJ2_9CORY</name>
<feature type="transmembrane region" description="Helical" evidence="1">
    <location>
        <begin position="165"/>
        <end position="182"/>
    </location>
</feature>